<dbReference type="InterPro" id="IPR005900">
    <property type="entry name" value="6-phosphogluconolactonase_DevB"/>
</dbReference>
<dbReference type="EMBL" id="NIVC01000272">
    <property type="protein sequence ID" value="PAA86595.1"/>
    <property type="molecule type" value="Genomic_DNA"/>
</dbReference>
<dbReference type="InterPro" id="IPR006148">
    <property type="entry name" value="Glc/Gal-6P_isomerase"/>
</dbReference>
<comment type="similarity">
    <text evidence="1 2">Belongs to the glucosamine/galactosamine-6-phosphate isomerase family. 6-phosphogluconolactonase subfamily.</text>
</comment>
<feature type="domain" description="Glucosamine/galactosamine-6-phosphate isomerase" evidence="3">
    <location>
        <begin position="11"/>
        <end position="237"/>
    </location>
</feature>
<feature type="non-terminal residue" evidence="6">
    <location>
        <position position="1"/>
    </location>
</feature>
<dbReference type="CDD" id="cd01400">
    <property type="entry name" value="6PGL"/>
    <property type="match status" value="1"/>
</dbReference>
<dbReference type="Proteomes" id="UP000215902">
    <property type="component" value="Unassembled WGS sequence"/>
</dbReference>
<keyword evidence="2" id="KW-0378">Hydrolase</keyword>
<dbReference type="Pfam" id="PF01182">
    <property type="entry name" value="Glucosamine_iso"/>
    <property type="match status" value="1"/>
</dbReference>
<name>A0A267GKP1_9PLAT</name>
<evidence type="ECO:0000313" key="7">
    <source>
        <dbReference type="Proteomes" id="UP000215902"/>
    </source>
</evidence>
<comment type="function">
    <text evidence="2">Hydrolysis of 6-phosphogluconolactone to 6-phosphogluconate.</text>
</comment>
<organism evidence="6 7">
    <name type="scientific">Macrostomum lignano</name>
    <dbReference type="NCBI Taxonomy" id="282301"/>
    <lineage>
        <taxon>Eukaryota</taxon>
        <taxon>Metazoa</taxon>
        <taxon>Spiralia</taxon>
        <taxon>Lophotrochozoa</taxon>
        <taxon>Platyhelminthes</taxon>
        <taxon>Rhabditophora</taxon>
        <taxon>Macrostomorpha</taxon>
        <taxon>Macrostomida</taxon>
        <taxon>Macrostomidae</taxon>
        <taxon>Macrostomum</taxon>
    </lineage>
</organism>
<dbReference type="InterPro" id="IPR037171">
    <property type="entry name" value="NagB/RpiA_transferase-like"/>
</dbReference>
<keyword evidence="7" id="KW-1185">Reference proteome</keyword>
<dbReference type="PANTHER" id="PTHR11054">
    <property type="entry name" value="6-PHOSPHOGLUCONOLACTONASE"/>
    <property type="match status" value="1"/>
</dbReference>
<dbReference type="STRING" id="282301.A0A267GKP1"/>
<evidence type="ECO:0000313" key="6">
    <source>
        <dbReference type="EMBL" id="PAA86595.1"/>
    </source>
</evidence>
<sequence>PDKRIFVYPGEAQLVPALADLVASVIGDCLDRRGRCTVGLSGGSLVDFLTRGLAKSAIDWRRVTLFYCDERLVPLDDPERTHAQFAKSLLAPGTGASAARVLVVDASLAPEAAAKDYEEQLRAAGILDDGPDLMLLGLGPDGHTCSLFPDHIALSEQRPGVAAVLDSPKPPPARVTCTLPLINRSGAVIFALTGRGKAAAVARLLGKADSADGDGCPLPPSTRAPASLVRPSRGRLFFLLDSEAAAEYSAE</sequence>
<evidence type="ECO:0000313" key="5">
    <source>
        <dbReference type="EMBL" id="PAA58027.1"/>
    </source>
</evidence>
<dbReference type="EC" id="3.1.1.31" evidence="2"/>
<dbReference type="NCBIfam" id="TIGR01198">
    <property type="entry name" value="pgl"/>
    <property type="match status" value="1"/>
</dbReference>
<dbReference type="InterPro" id="IPR039104">
    <property type="entry name" value="6PGL"/>
</dbReference>
<evidence type="ECO:0000313" key="4">
    <source>
        <dbReference type="EMBL" id="PAA53349.1"/>
    </source>
</evidence>
<dbReference type="UniPathway" id="UPA00115">
    <property type="reaction ID" value="UER00409"/>
</dbReference>
<comment type="pathway">
    <text evidence="2">Carbohydrate degradation; pentose phosphate pathway; D-ribulose 5-phosphate from D-glucose 6-phosphate (oxidative stage): step 2/3.</text>
</comment>
<dbReference type="AlphaFoldDB" id="A0A267GKP1"/>
<dbReference type="EMBL" id="NIVC01002421">
    <property type="protein sequence ID" value="PAA58027.1"/>
    <property type="molecule type" value="Genomic_DNA"/>
</dbReference>
<dbReference type="GO" id="GO:0017057">
    <property type="term" value="F:6-phosphogluconolactonase activity"/>
    <property type="evidence" value="ECO:0007669"/>
    <property type="project" value="UniProtKB-UniRule"/>
</dbReference>
<gene>
    <name evidence="5" type="ORF">BOX15_Mlig009380g1</name>
    <name evidence="6" type="ORF">BOX15_Mlig009380g2</name>
    <name evidence="4" type="ORF">BOX15_Mlig009380g3</name>
</gene>
<dbReference type="GO" id="GO:0005975">
    <property type="term" value="P:carbohydrate metabolic process"/>
    <property type="evidence" value="ECO:0007669"/>
    <property type="project" value="UniProtKB-UniRule"/>
</dbReference>
<evidence type="ECO:0000259" key="3">
    <source>
        <dbReference type="Pfam" id="PF01182"/>
    </source>
</evidence>
<dbReference type="SUPFAM" id="SSF100950">
    <property type="entry name" value="NagB/RpiA/CoA transferase-like"/>
    <property type="match status" value="1"/>
</dbReference>
<comment type="catalytic activity">
    <reaction evidence="2">
        <text>6-phospho-D-glucono-1,5-lactone + H2O = 6-phospho-D-gluconate + H(+)</text>
        <dbReference type="Rhea" id="RHEA:12556"/>
        <dbReference type="ChEBI" id="CHEBI:15377"/>
        <dbReference type="ChEBI" id="CHEBI:15378"/>
        <dbReference type="ChEBI" id="CHEBI:57955"/>
        <dbReference type="ChEBI" id="CHEBI:58759"/>
        <dbReference type="EC" id="3.1.1.31"/>
    </reaction>
</comment>
<proteinExistence type="inferred from homology"/>
<dbReference type="EMBL" id="NIVC01003101">
    <property type="protein sequence ID" value="PAA53349.1"/>
    <property type="molecule type" value="Genomic_DNA"/>
</dbReference>
<dbReference type="GO" id="GO:0006098">
    <property type="term" value="P:pentose-phosphate shunt"/>
    <property type="evidence" value="ECO:0007669"/>
    <property type="project" value="UniProtKB-UniPathway"/>
</dbReference>
<reference evidence="6 7" key="1">
    <citation type="submission" date="2017-06" db="EMBL/GenBank/DDBJ databases">
        <title>A platform for efficient transgenesis in Macrostomum lignano, a flatworm model organism for stem cell research.</title>
        <authorList>
            <person name="Berezikov E."/>
        </authorList>
    </citation>
    <scope>NUCLEOTIDE SEQUENCE [LARGE SCALE GENOMIC DNA]</scope>
    <source>
        <strain evidence="6">DV1</strain>
        <tissue evidence="6">Whole organism</tissue>
    </source>
</reference>
<protein>
    <recommendedName>
        <fullName evidence="2">6-phosphogluconolactonase</fullName>
        <shortName evidence="2">6PGL</shortName>
        <ecNumber evidence="2">3.1.1.31</ecNumber>
    </recommendedName>
</protein>
<evidence type="ECO:0000256" key="1">
    <source>
        <dbReference type="ARBA" id="ARBA00010662"/>
    </source>
</evidence>
<comment type="caution">
    <text evidence="6">The sequence shown here is derived from an EMBL/GenBank/DDBJ whole genome shotgun (WGS) entry which is preliminary data.</text>
</comment>
<evidence type="ECO:0000256" key="2">
    <source>
        <dbReference type="RuleBase" id="RU365095"/>
    </source>
</evidence>
<dbReference type="PANTHER" id="PTHR11054:SF0">
    <property type="entry name" value="6-PHOSPHOGLUCONOLACTONASE"/>
    <property type="match status" value="1"/>
</dbReference>
<dbReference type="Gene3D" id="3.40.50.1360">
    <property type="match status" value="1"/>
</dbReference>
<accession>A0A267GKP1</accession>
<dbReference type="OrthoDB" id="432544at2759"/>